<sequence>MLIFRFKPQNFKFSRKTEKNSGLLHLFLSNDKNNNTTLFSGENTVKSADTYFTTPKKLDFLLYCNDKNKEFIRGAHPLRLIRTSNQSFSSQWKRGRSIFRNSFIYLFLSRIGVDFQRKDHLVGTTSL</sequence>
<dbReference type="AlphaFoldDB" id="A0A0A9W557"/>
<proteinExistence type="predicted"/>
<accession>A0A0A9W557</accession>
<reference evidence="1" key="1">
    <citation type="journal article" date="2014" name="PLoS ONE">
        <title>Transcriptome-Based Identification of ABC Transporters in the Western Tarnished Plant Bug Lygus hesperus.</title>
        <authorList>
            <person name="Hull J.J."/>
            <person name="Chaney K."/>
            <person name="Geib S.M."/>
            <person name="Fabrick J.A."/>
            <person name="Brent C.S."/>
            <person name="Walsh D."/>
            <person name="Lavine L.C."/>
        </authorList>
    </citation>
    <scope>NUCLEOTIDE SEQUENCE</scope>
</reference>
<protein>
    <submittedName>
        <fullName evidence="1">Matrix protein VP40</fullName>
    </submittedName>
</protein>
<name>A0A0A9W557_LYGHE</name>
<evidence type="ECO:0000313" key="2">
    <source>
        <dbReference type="EMBL" id="JAG02545.1"/>
    </source>
</evidence>
<reference evidence="1" key="2">
    <citation type="submission" date="2014-07" db="EMBL/GenBank/DDBJ databases">
        <authorList>
            <person name="Hull J."/>
        </authorList>
    </citation>
    <scope>NUCLEOTIDE SEQUENCE</scope>
</reference>
<evidence type="ECO:0000313" key="1">
    <source>
        <dbReference type="EMBL" id="JAG02541.1"/>
    </source>
</evidence>
<gene>
    <name evidence="1" type="primary">VP40_0</name>
    <name evidence="2" type="synonym">VP40_1</name>
    <name evidence="1" type="ORF">CM83_45098</name>
    <name evidence="2" type="ORF">CM83_45099</name>
</gene>
<organism evidence="1">
    <name type="scientific">Lygus hesperus</name>
    <name type="common">Western plant bug</name>
    <dbReference type="NCBI Taxonomy" id="30085"/>
    <lineage>
        <taxon>Eukaryota</taxon>
        <taxon>Metazoa</taxon>
        <taxon>Ecdysozoa</taxon>
        <taxon>Arthropoda</taxon>
        <taxon>Hexapoda</taxon>
        <taxon>Insecta</taxon>
        <taxon>Pterygota</taxon>
        <taxon>Neoptera</taxon>
        <taxon>Paraneoptera</taxon>
        <taxon>Hemiptera</taxon>
        <taxon>Heteroptera</taxon>
        <taxon>Panheteroptera</taxon>
        <taxon>Cimicomorpha</taxon>
        <taxon>Miridae</taxon>
        <taxon>Mirini</taxon>
        <taxon>Lygus</taxon>
    </lineage>
</organism>
<dbReference type="EMBL" id="GBHO01041059">
    <property type="protein sequence ID" value="JAG02545.1"/>
    <property type="molecule type" value="Transcribed_RNA"/>
</dbReference>
<dbReference type="EMBL" id="GBHO01041063">
    <property type="protein sequence ID" value="JAG02541.1"/>
    <property type="molecule type" value="Transcribed_RNA"/>
</dbReference>